<dbReference type="GO" id="GO:0046872">
    <property type="term" value="F:metal ion binding"/>
    <property type="evidence" value="ECO:0007669"/>
    <property type="project" value="UniProtKB-KW"/>
</dbReference>
<comment type="caution">
    <text evidence="4">The sequence shown here is derived from an EMBL/GenBank/DDBJ whole genome shotgun (WGS) entry which is preliminary data.</text>
</comment>
<dbReference type="SMART" id="SM01007">
    <property type="entry name" value="Aldolase_II"/>
    <property type="match status" value="1"/>
</dbReference>
<organism evidence="4 5">
    <name type="scientific">Salinisphaera japonica YTM-1</name>
    <dbReference type="NCBI Taxonomy" id="1209778"/>
    <lineage>
        <taxon>Bacteria</taxon>
        <taxon>Pseudomonadati</taxon>
        <taxon>Pseudomonadota</taxon>
        <taxon>Gammaproteobacteria</taxon>
        <taxon>Salinisphaerales</taxon>
        <taxon>Salinisphaeraceae</taxon>
        <taxon>Salinisphaera</taxon>
    </lineage>
</organism>
<dbReference type="PANTHER" id="PTHR22789:SF0">
    <property type="entry name" value="3-OXO-TETRONATE 4-PHOSPHATE DECARBOXYLASE-RELATED"/>
    <property type="match status" value="1"/>
</dbReference>
<dbReference type="GO" id="GO:0005829">
    <property type="term" value="C:cytosol"/>
    <property type="evidence" value="ECO:0007669"/>
    <property type="project" value="TreeGrafter"/>
</dbReference>
<accession>A0A423PR73</accession>
<dbReference type="Gene3D" id="3.40.225.10">
    <property type="entry name" value="Class II aldolase/adducin N-terminal domain"/>
    <property type="match status" value="1"/>
</dbReference>
<keyword evidence="2" id="KW-0456">Lyase</keyword>
<keyword evidence="5" id="KW-1185">Reference proteome</keyword>
<feature type="domain" description="Class II aldolase/adducin N-terminal" evidence="3">
    <location>
        <begin position="6"/>
        <end position="184"/>
    </location>
</feature>
<dbReference type="FunCoup" id="A0A423PR73">
    <property type="interactions" value="280"/>
</dbReference>
<evidence type="ECO:0000256" key="1">
    <source>
        <dbReference type="ARBA" id="ARBA00022723"/>
    </source>
</evidence>
<sequence>MTSPTHEIVAAMRTLDRKGLNRGASGNISLRCRDAGDGFWITPSGIPATELTADDIVRVDSSSHVHGRWRASSEWRFHRDVLAARADISALVHTHSIHATAFAICRQPIPAAHYMVAAAGGAAIPCAGYAVFGSQALSESIVTALGARYQACLMSNHGMLAGGPSLARALWLAEEVETLAHQYALACQIGRPAILDAAAMNAVQAGFAGYGPGSTTHAEPSE</sequence>
<dbReference type="SUPFAM" id="SSF53639">
    <property type="entry name" value="AraD/HMP-PK domain-like"/>
    <property type="match status" value="1"/>
</dbReference>
<gene>
    <name evidence="4" type="ORF">SAJA_08680</name>
</gene>
<dbReference type="AlphaFoldDB" id="A0A423PR73"/>
<dbReference type="InterPro" id="IPR001303">
    <property type="entry name" value="Aldolase_II/adducin_N"/>
</dbReference>
<dbReference type="OrthoDB" id="5500703at2"/>
<reference evidence="4 5" key="1">
    <citation type="submission" date="2013-10" db="EMBL/GenBank/DDBJ databases">
        <title>Salinisphaera japonica YTM-1 Genome Sequencing.</title>
        <authorList>
            <person name="Lai Q."/>
            <person name="Li C."/>
            <person name="Shao Z."/>
        </authorList>
    </citation>
    <scope>NUCLEOTIDE SEQUENCE [LARGE SCALE GENOMIC DNA]</scope>
    <source>
        <strain evidence="4 5">YTM-1</strain>
    </source>
</reference>
<evidence type="ECO:0000313" key="4">
    <source>
        <dbReference type="EMBL" id="ROO28115.1"/>
    </source>
</evidence>
<protein>
    <submittedName>
        <fullName evidence="4">Fructose-bisphosphate aldolase</fullName>
    </submittedName>
</protein>
<evidence type="ECO:0000313" key="5">
    <source>
        <dbReference type="Proteomes" id="UP000285310"/>
    </source>
</evidence>
<dbReference type="PANTHER" id="PTHR22789">
    <property type="entry name" value="FUCULOSE PHOSPHATE ALDOLASE"/>
    <property type="match status" value="1"/>
</dbReference>
<dbReference type="RefSeq" id="WP_123658236.1">
    <property type="nucleotide sequence ID" value="NZ_AYKG01000023.1"/>
</dbReference>
<dbReference type="InParanoid" id="A0A423PR73"/>
<dbReference type="Pfam" id="PF00596">
    <property type="entry name" value="Aldolase_II"/>
    <property type="match status" value="1"/>
</dbReference>
<evidence type="ECO:0000259" key="3">
    <source>
        <dbReference type="SMART" id="SM01007"/>
    </source>
</evidence>
<proteinExistence type="predicted"/>
<name>A0A423PR73_9GAMM</name>
<dbReference type="Proteomes" id="UP000285310">
    <property type="component" value="Unassembled WGS sequence"/>
</dbReference>
<evidence type="ECO:0000256" key="2">
    <source>
        <dbReference type="ARBA" id="ARBA00023239"/>
    </source>
</evidence>
<dbReference type="GO" id="GO:0019323">
    <property type="term" value="P:pentose catabolic process"/>
    <property type="evidence" value="ECO:0007669"/>
    <property type="project" value="TreeGrafter"/>
</dbReference>
<dbReference type="InterPro" id="IPR036409">
    <property type="entry name" value="Aldolase_II/adducin_N_sf"/>
</dbReference>
<dbReference type="InterPro" id="IPR050197">
    <property type="entry name" value="Aldolase_class_II_sugar_metab"/>
</dbReference>
<dbReference type="GO" id="GO:0016832">
    <property type="term" value="F:aldehyde-lyase activity"/>
    <property type="evidence" value="ECO:0007669"/>
    <property type="project" value="TreeGrafter"/>
</dbReference>
<keyword evidence="1" id="KW-0479">Metal-binding</keyword>
<dbReference type="EMBL" id="AYKG01000023">
    <property type="protein sequence ID" value="ROO28115.1"/>
    <property type="molecule type" value="Genomic_DNA"/>
</dbReference>